<dbReference type="AlphaFoldDB" id="A0A4Y2U7K5"/>
<gene>
    <name evidence="2" type="ORF">AVEN_11251_1</name>
</gene>
<comment type="caution">
    <text evidence="2">The sequence shown here is derived from an EMBL/GenBank/DDBJ whole genome shotgun (WGS) entry which is preliminary data.</text>
</comment>
<proteinExistence type="predicted"/>
<feature type="signal peptide" evidence="1">
    <location>
        <begin position="1"/>
        <end position="18"/>
    </location>
</feature>
<dbReference type="Proteomes" id="UP000499080">
    <property type="component" value="Unassembled WGS sequence"/>
</dbReference>
<evidence type="ECO:0000313" key="2">
    <source>
        <dbReference type="EMBL" id="GBO07540.1"/>
    </source>
</evidence>
<accession>A0A4Y2U7K5</accession>
<name>A0A4Y2U7K5_ARAVE</name>
<feature type="chain" id="PRO_5021315405" evidence="1">
    <location>
        <begin position="19"/>
        <end position="100"/>
    </location>
</feature>
<organism evidence="2 3">
    <name type="scientific">Araneus ventricosus</name>
    <name type="common">Orbweaver spider</name>
    <name type="synonym">Epeira ventricosa</name>
    <dbReference type="NCBI Taxonomy" id="182803"/>
    <lineage>
        <taxon>Eukaryota</taxon>
        <taxon>Metazoa</taxon>
        <taxon>Ecdysozoa</taxon>
        <taxon>Arthropoda</taxon>
        <taxon>Chelicerata</taxon>
        <taxon>Arachnida</taxon>
        <taxon>Araneae</taxon>
        <taxon>Araneomorphae</taxon>
        <taxon>Entelegynae</taxon>
        <taxon>Araneoidea</taxon>
        <taxon>Araneidae</taxon>
        <taxon>Araneus</taxon>
    </lineage>
</organism>
<evidence type="ECO:0000313" key="3">
    <source>
        <dbReference type="Proteomes" id="UP000499080"/>
    </source>
</evidence>
<evidence type="ECO:0000256" key="1">
    <source>
        <dbReference type="SAM" id="SignalP"/>
    </source>
</evidence>
<keyword evidence="3" id="KW-1185">Reference proteome</keyword>
<keyword evidence="1" id="KW-0732">Signal</keyword>
<dbReference type="EMBL" id="BGPR01033554">
    <property type="protein sequence ID" value="GBO07540.1"/>
    <property type="molecule type" value="Genomic_DNA"/>
</dbReference>
<reference evidence="2 3" key="1">
    <citation type="journal article" date="2019" name="Sci. Rep.">
        <title>Orb-weaving spider Araneus ventricosus genome elucidates the spidroin gene catalogue.</title>
        <authorList>
            <person name="Kono N."/>
            <person name="Nakamura H."/>
            <person name="Ohtoshi R."/>
            <person name="Moran D.A.P."/>
            <person name="Shinohara A."/>
            <person name="Yoshida Y."/>
            <person name="Fujiwara M."/>
            <person name="Mori M."/>
            <person name="Tomita M."/>
            <person name="Arakawa K."/>
        </authorList>
    </citation>
    <scope>NUCLEOTIDE SEQUENCE [LARGE SCALE GENOMIC DNA]</scope>
</reference>
<protein>
    <submittedName>
        <fullName evidence="2">Uncharacterized protein</fullName>
    </submittedName>
</protein>
<sequence>MSLLFLVIKLFSYMSYIATPFEMPPPPLQLRHCSNGLVTESRLHHHKEDASRLNSTKDLSQYAILVHAESVGIKRSPVRVMWKFGKELSAHAFRCHLTMI</sequence>